<accession>A0A5P1FAY3</accession>
<keyword evidence="3" id="KW-1185">Reference proteome</keyword>
<feature type="region of interest" description="Disordered" evidence="1">
    <location>
        <begin position="124"/>
        <end position="145"/>
    </location>
</feature>
<evidence type="ECO:0000256" key="1">
    <source>
        <dbReference type="SAM" id="MobiDB-lite"/>
    </source>
</evidence>
<name>A0A5P1FAY3_ASPOF</name>
<feature type="region of interest" description="Disordered" evidence="1">
    <location>
        <begin position="1"/>
        <end position="101"/>
    </location>
</feature>
<reference evidence="3" key="1">
    <citation type="journal article" date="2017" name="Nat. Commun.">
        <title>The asparagus genome sheds light on the origin and evolution of a young Y chromosome.</title>
        <authorList>
            <person name="Harkess A."/>
            <person name="Zhou J."/>
            <person name="Xu C."/>
            <person name="Bowers J.E."/>
            <person name="Van der Hulst R."/>
            <person name="Ayyampalayam S."/>
            <person name="Mercati F."/>
            <person name="Riccardi P."/>
            <person name="McKain M.R."/>
            <person name="Kakrana A."/>
            <person name="Tang H."/>
            <person name="Ray J."/>
            <person name="Groenendijk J."/>
            <person name="Arikit S."/>
            <person name="Mathioni S.M."/>
            <person name="Nakano M."/>
            <person name="Shan H."/>
            <person name="Telgmann-Rauber A."/>
            <person name="Kanno A."/>
            <person name="Yue Z."/>
            <person name="Chen H."/>
            <person name="Li W."/>
            <person name="Chen Y."/>
            <person name="Xu X."/>
            <person name="Zhang Y."/>
            <person name="Luo S."/>
            <person name="Chen H."/>
            <person name="Gao J."/>
            <person name="Mao Z."/>
            <person name="Pires J.C."/>
            <person name="Luo M."/>
            <person name="Kudrna D."/>
            <person name="Wing R.A."/>
            <person name="Meyers B.C."/>
            <person name="Yi K."/>
            <person name="Kong H."/>
            <person name="Lavrijsen P."/>
            <person name="Sunseri F."/>
            <person name="Falavigna A."/>
            <person name="Ye Y."/>
            <person name="Leebens-Mack J.H."/>
            <person name="Chen G."/>
        </authorList>
    </citation>
    <scope>NUCLEOTIDE SEQUENCE [LARGE SCALE GENOMIC DNA]</scope>
    <source>
        <strain evidence="3">cv. DH0086</strain>
    </source>
</reference>
<feature type="compositionally biased region" description="Low complexity" evidence="1">
    <location>
        <begin position="48"/>
        <end position="63"/>
    </location>
</feature>
<dbReference type="AlphaFoldDB" id="A0A5P1FAY3"/>
<dbReference type="PANTHER" id="PTHR34112">
    <property type="entry name" value="C-JUN-AMINO-TERMINAL KINASE-INTERACTING PROTEIN"/>
    <property type="match status" value="1"/>
</dbReference>
<feature type="compositionally biased region" description="Basic and acidic residues" evidence="1">
    <location>
        <begin position="82"/>
        <end position="101"/>
    </location>
</feature>
<dbReference type="EMBL" id="CM007383">
    <property type="protein sequence ID" value="ONK75214.1"/>
    <property type="molecule type" value="Genomic_DNA"/>
</dbReference>
<dbReference type="Proteomes" id="UP000243459">
    <property type="component" value="Chromosome 3"/>
</dbReference>
<dbReference type="PANTHER" id="PTHR34112:SF18">
    <property type="entry name" value="C-JUN-AMINO-TERMINAL KINASE-INTERACTING PROTEIN"/>
    <property type="match status" value="1"/>
</dbReference>
<gene>
    <name evidence="2" type="ORF">A4U43_C03F14540</name>
</gene>
<organism evidence="2 3">
    <name type="scientific">Asparagus officinalis</name>
    <name type="common">Garden asparagus</name>
    <dbReference type="NCBI Taxonomy" id="4686"/>
    <lineage>
        <taxon>Eukaryota</taxon>
        <taxon>Viridiplantae</taxon>
        <taxon>Streptophyta</taxon>
        <taxon>Embryophyta</taxon>
        <taxon>Tracheophyta</taxon>
        <taxon>Spermatophyta</taxon>
        <taxon>Magnoliopsida</taxon>
        <taxon>Liliopsida</taxon>
        <taxon>Asparagales</taxon>
        <taxon>Asparagaceae</taxon>
        <taxon>Asparagoideae</taxon>
        <taxon>Asparagus</taxon>
    </lineage>
</organism>
<feature type="compositionally biased region" description="Polar residues" evidence="1">
    <location>
        <begin position="27"/>
        <end position="36"/>
    </location>
</feature>
<protein>
    <submittedName>
        <fullName evidence="2">Uncharacterized protein</fullName>
    </submittedName>
</protein>
<sequence length="540" mass="57781">MDRGEPTLAPQWLKAAGSSSHSDEHNTGSLSRNRLSVSVCDYDAPRASSSSSFRRSVSNNGSVSHDKDSSTLTRGYSSFGRSHHERDRYRDRQRNRDRDSLLDNGYYDYTDSLMLRRAEDTLRRSQSMVSGRRVESLPKSPGFGSGNGILSTGSLSGGFSKVSFERDFPSLGAEEKQGVFDVGRVSSPTISTAINNLPIGISAVMGVDGWTSALVEAPAAGVGNGDTNSSSLQTTAGMAFTGSGTATGLSMAETLAQAPARARTAPQLSNEDEKLKELALMQYNKLIPVVNASEKSKAKGARNGELVALKAGNFQVLNREKNGTSTTLKDGPPVTMTSKLATSVGGLSSVSLPQLKSMPVSAKIKANGLGGEKKPLLSQDRNNFFNSLRKQAEKKNCILHHHSDSEVSSAMSSSSSESTMSSSVMKSNEQIFGVCAASACEEKNLLATSDSGLEPSVAENGNENVCNEEPEALVAPDEEEKAFLESLGWSENAGEDALTAEEIESFVKKHEEKLGPVFKYRGGLPGLALTRWQRVSARWQ</sequence>
<evidence type="ECO:0000313" key="2">
    <source>
        <dbReference type="EMBL" id="ONK75214.1"/>
    </source>
</evidence>
<dbReference type="OrthoDB" id="1917528at2759"/>
<feature type="compositionally biased region" description="Polar residues" evidence="1">
    <location>
        <begin position="70"/>
        <end position="80"/>
    </location>
</feature>
<dbReference type="Gramene" id="ONK75214">
    <property type="protein sequence ID" value="ONK75214"/>
    <property type="gene ID" value="A4U43_C03F14540"/>
</dbReference>
<proteinExistence type="predicted"/>
<evidence type="ECO:0000313" key="3">
    <source>
        <dbReference type="Proteomes" id="UP000243459"/>
    </source>
</evidence>
<dbReference type="OMA" id="AHHTRNK"/>